<reference evidence="3" key="1">
    <citation type="journal article" date="2013" name="ISME J.">
        <title>A small predatory core genome in the divergent marine Bacteriovorax marinus SJ and the terrestrial Bdellovibrio bacteriovorus.</title>
        <authorList>
            <person name="Crossman L.C."/>
            <person name="Chen H."/>
            <person name="Cerdeno-Tarraga A.M."/>
            <person name="Brooks K."/>
            <person name="Quail M.A."/>
            <person name="Pineiro S.A."/>
            <person name="Hobley L."/>
            <person name="Sockett R.E."/>
            <person name="Bentley S.D."/>
            <person name="Parkhill J."/>
            <person name="Williams H.N."/>
            <person name="Stine O.C."/>
        </authorList>
    </citation>
    <scope>NUCLEOTIDE SEQUENCE [LARGE SCALE GENOMIC DNA]</scope>
    <source>
        <strain evidence="3">ATCC BAA-682 / DSM 15412 / SJ</strain>
    </source>
</reference>
<name>E1X494_HALMS</name>
<organism evidence="2 3">
    <name type="scientific">Halobacteriovorax marinus (strain ATCC BAA-682 / DSM 15412 / SJ)</name>
    <name type="common">Bacteriovorax marinus</name>
    <dbReference type="NCBI Taxonomy" id="862908"/>
    <lineage>
        <taxon>Bacteria</taxon>
        <taxon>Pseudomonadati</taxon>
        <taxon>Bdellovibrionota</taxon>
        <taxon>Bacteriovoracia</taxon>
        <taxon>Bacteriovoracales</taxon>
        <taxon>Halobacteriovoraceae</taxon>
        <taxon>Halobacteriovorax</taxon>
    </lineage>
</organism>
<evidence type="ECO:0000313" key="2">
    <source>
        <dbReference type="EMBL" id="CBW27066.1"/>
    </source>
</evidence>
<keyword evidence="3" id="KW-1185">Reference proteome</keyword>
<gene>
    <name evidence="2" type="ordered locus">BMS_2264</name>
</gene>
<dbReference type="PATRIC" id="fig|862908.3.peg.2155"/>
<keyword evidence="1" id="KW-0732">Signal</keyword>
<protein>
    <submittedName>
        <fullName evidence="2">Exported protein</fullName>
    </submittedName>
</protein>
<dbReference type="HOGENOM" id="CLU_1155163_0_0_7"/>
<dbReference type="KEGG" id="bmx:BMS_2264"/>
<dbReference type="OrthoDB" id="9984703at2"/>
<feature type="chain" id="PRO_5003154522" evidence="1">
    <location>
        <begin position="23"/>
        <end position="240"/>
    </location>
</feature>
<evidence type="ECO:0000313" key="3">
    <source>
        <dbReference type="Proteomes" id="UP000008963"/>
    </source>
</evidence>
<evidence type="ECO:0000256" key="1">
    <source>
        <dbReference type="SAM" id="SignalP"/>
    </source>
</evidence>
<accession>E1X494</accession>
<dbReference type="Proteomes" id="UP000008963">
    <property type="component" value="Chromosome"/>
</dbReference>
<dbReference type="RefSeq" id="WP_014244843.1">
    <property type="nucleotide sequence ID" value="NC_016620.1"/>
</dbReference>
<dbReference type="EMBL" id="FQ312005">
    <property type="protein sequence ID" value="CBW27066.1"/>
    <property type="molecule type" value="Genomic_DNA"/>
</dbReference>
<proteinExistence type="predicted"/>
<dbReference type="AlphaFoldDB" id="E1X494"/>
<sequence length="240" mass="26725">MRSLQFVALMLLAAVSVGPSFFGQNSRGLASEDCINCEVRGNVSDSKNIENNISKLSKSLSSLTKNERIFVDLKNKFQCGDNDFASISKSKGRLKKDQKYFIKNDSMYPETDDAQFIFAMNLPSEGRLPSTKSDKPFIGKSFHNDLLMVEKVYSDRDVIGFNITISYCSAFSEKDKKLIHDDRELKELAFGGISLDDDNTCGIFNDIDGAQTAMVSKKEGIFGSNFPFQTSFSAIDCDLE</sequence>
<dbReference type="STRING" id="862908.BMS_2264"/>
<feature type="signal peptide" evidence="1">
    <location>
        <begin position="1"/>
        <end position="22"/>
    </location>
</feature>